<evidence type="ECO:0000313" key="1">
    <source>
        <dbReference type="EMBL" id="GAI23248.1"/>
    </source>
</evidence>
<accession>X1LVY8</accession>
<name>X1LVY8_9ZZZZ</name>
<protein>
    <submittedName>
        <fullName evidence="1">Uncharacterized protein</fullName>
    </submittedName>
</protein>
<dbReference type="EMBL" id="BARV01014794">
    <property type="protein sequence ID" value="GAI23248.1"/>
    <property type="molecule type" value="Genomic_DNA"/>
</dbReference>
<sequence>EVLQAFELLPLSRLTYLSINPNLASNDISGMKL</sequence>
<comment type="caution">
    <text evidence="1">The sequence shown here is derived from an EMBL/GenBank/DDBJ whole genome shotgun (WGS) entry which is preliminary data.</text>
</comment>
<organism evidence="1">
    <name type="scientific">marine sediment metagenome</name>
    <dbReference type="NCBI Taxonomy" id="412755"/>
    <lineage>
        <taxon>unclassified sequences</taxon>
        <taxon>metagenomes</taxon>
        <taxon>ecological metagenomes</taxon>
    </lineage>
</organism>
<feature type="non-terminal residue" evidence="1">
    <location>
        <position position="1"/>
    </location>
</feature>
<reference evidence="1" key="1">
    <citation type="journal article" date="2014" name="Front. Microbiol.">
        <title>High frequency of phylogenetically diverse reductive dehalogenase-homologous genes in deep subseafloor sedimentary metagenomes.</title>
        <authorList>
            <person name="Kawai M."/>
            <person name="Futagami T."/>
            <person name="Toyoda A."/>
            <person name="Takaki Y."/>
            <person name="Nishi S."/>
            <person name="Hori S."/>
            <person name="Arai W."/>
            <person name="Tsubouchi T."/>
            <person name="Morono Y."/>
            <person name="Uchiyama I."/>
            <person name="Ito T."/>
            <person name="Fujiyama A."/>
            <person name="Inagaki F."/>
            <person name="Takami H."/>
        </authorList>
    </citation>
    <scope>NUCLEOTIDE SEQUENCE</scope>
    <source>
        <strain evidence="1">Expedition CK06-06</strain>
    </source>
</reference>
<dbReference type="AlphaFoldDB" id="X1LVY8"/>
<gene>
    <name evidence="1" type="ORF">S06H3_25672</name>
</gene>
<proteinExistence type="predicted"/>